<feature type="compositionally biased region" description="Basic and acidic residues" evidence="3">
    <location>
        <begin position="721"/>
        <end position="732"/>
    </location>
</feature>
<dbReference type="SUPFAM" id="SSF47370">
    <property type="entry name" value="Bromodomain"/>
    <property type="match status" value="1"/>
</dbReference>
<feature type="compositionally biased region" description="Acidic residues" evidence="3">
    <location>
        <begin position="242"/>
        <end position="257"/>
    </location>
</feature>
<dbReference type="InterPro" id="IPR051831">
    <property type="entry name" value="Bromodomain_contain_prot"/>
</dbReference>
<protein>
    <recommendedName>
        <fullName evidence="4">Bromo domain-containing protein</fullName>
    </recommendedName>
</protein>
<dbReference type="PANTHER" id="PTHR22881:SF27">
    <property type="entry name" value="BROMODOMAIN CONTAINING 7_9"/>
    <property type="match status" value="1"/>
</dbReference>
<dbReference type="AlphaFoldDB" id="A0A177UKN4"/>
<dbReference type="PROSITE" id="PS50014">
    <property type="entry name" value="BROMODOMAIN_2"/>
    <property type="match status" value="1"/>
</dbReference>
<feature type="region of interest" description="Disordered" evidence="3">
    <location>
        <begin position="652"/>
        <end position="732"/>
    </location>
</feature>
<gene>
    <name evidence="6" type="ORF">A4X03_0g2105</name>
    <name evidence="5" type="ORF">JKIAZH3_G6334</name>
</gene>
<organism evidence="6 7">
    <name type="scientific">Tilletia caries</name>
    <name type="common">wheat bunt fungus</name>
    <dbReference type="NCBI Taxonomy" id="13290"/>
    <lineage>
        <taxon>Eukaryota</taxon>
        <taxon>Fungi</taxon>
        <taxon>Dikarya</taxon>
        <taxon>Basidiomycota</taxon>
        <taxon>Ustilaginomycotina</taxon>
        <taxon>Exobasidiomycetes</taxon>
        <taxon>Tilletiales</taxon>
        <taxon>Tilletiaceae</taxon>
        <taxon>Tilletia</taxon>
    </lineage>
</organism>
<dbReference type="InterPro" id="IPR036427">
    <property type="entry name" value="Bromodomain-like_sf"/>
</dbReference>
<comment type="caution">
    <text evidence="6">The sequence shown here is derived from an EMBL/GenBank/DDBJ whole genome shotgun (WGS) entry which is preliminary data.</text>
</comment>
<feature type="compositionally biased region" description="Low complexity" evidence="3">
    <location>
        <begin position="603"/>
        <end position="614"/>
    </location>
</feature>
<reference evidence="5" key="3">
    <citation type="submission" date="2020-10" db="EMBL/GenBank/DDBJ databases">
        <authorList>
            <person name="Sedaghatjoo S."/>
        </authorList>
    </citation>
    <scope>NUCLEOTIDE SEQUENCE</scope>
    <source>
        <strain evidence="5">AZH3</strain>
    </source>
</reference>
<evidence type="ECO:0000313" key="8">
    <source>
        <dbReference type="Proteomes" id="UP000836402"/>
    </source>
</evidence>
<feature type="compositionally biased region" description="Polar residues" evidence="3">
    <location>
        <begin position="694"/>
        <end position="711"/>
    </location>
</feature>
<feature type="region of interest" description="Disordered" evidence="3">
    <location>
        <begin position="994"/>
        <end position="1038"/>
    </location>
</feature>
<reference evidence="6" key="2">
    <citation type="journal article" date="2019" name="IMA Fungus">
        <title>Genome sequencing and comparison of five Tilletia species to identify candidate genes for the detection of regulated species infecting wheat.</title>
        <authorList>
            <person name="Nguyen H.D.T."/>
            <person name="Sultana T."/>
            <person name="Kesanakurti P."/>
            <person name="Hambleton S."/>
        </authorList>
    </citation>
    <scope>NUCLEOTIDE SEQUENCE</scope>
    <source>
        <strain evidence="6">DAOMC 238032</strain>
    </source>
</reference>
<feature type="domain" description="Bromo" evidence="4">
    <location>
        <begin position="128"/>
        <end position="190"/>
    </location>
</feature>
<feature type="region of interest" description="Disordered" evidence="3">
    <location>
        <begin position="1"/>
        <end position="87"/>
    </location>
</feature>
<dbReference type="Pfam" id="PF00439">
    <property type="entry name" value="Bromodomain"/>
    <property type="match status" value="1"/>
</dbReference>
<evidence type="ECO:0000256" key="2">
    <source>
        <dbReference type="PROSITE-ProRule" id="PRU00035"/>
    </source>
</evidence>
<dbReference type="CDD" id="cd04369">
    <property type="entry name" value="Bromodomain"/>
    <property type="match status" value="1"/>
</dbReference>
<evidence type="ECO:0000259" key="4">
    <source>
        <dbReference type="PROSITE" id="PS50014"/>
    </source>
</evidence>
<evidence type="ECO:0000256" key="3">
    <source>
        <dbReference type="SAM" id="MobiDB-lite"/>
    </source>
</evidence>
<feature type="compositionally biased region" description="Low complexity" evidence="3">
    <location>
        <begin position="263"/>
        <end position="280"/>
    </location>
</feature>
<dbReference type="Proteomes" id="UP000077671">
    <property type="component" value="Unassembled WGS sequence"/>
</dbReference>
<dbReference type="EMBL" id="CAJHJG010000955">
    <property type="protein sequence ID" value="CAD6907449.1"/>
    <property type="molecule type" value="Genomic_DNA"/>
</dbReference>
<keyword evidence="1 2" id="KW-0103">Bromodomain</keyword>
<evidence type="ECO:0000256" key="1">
    <source>
        <dbReference type="ARBA" id="ARBA00023117"/>
    </source>
</evidence>
<feature type="region of interest" description="Disordered" evidence="3">
    <location>
        <begin position="567"/>
        <end position="632"/>
    </location>
</feature>
<accession>A0A177UKN4</accession>
<dbReference type="GO" id="GO:0006325">
    <property type="term" value="P:chromatin organization"/>
    <property type="evidence" value="ECO:0007669"/>
    <property type="project" value="UniProtKB-ARBA"/>
</dbReference>
<evidence type="ECO:0000313" key="7">
    <source>
        <dbReference type="Proteomes" id="UP000077671"/>
    </source>
</evidence>
<feature type="compositionally biased region" description="Acidic residues" evidence="3">
    <location>
        <begin position="45"/>
        <end position="68"/>
    </location>
</feature>
<keyword evidence="8" id="KW-1185">Reference proteome</keyword>
<feature type="compositionally biased region" description="Polar residues" evidence="3">
    <location>
        <begin position="652"/>
        <end position="668"/>
    </location>
</feature>
<proteinExistence type="predicted"/>
<feature type="compositionally biased region" description="Basic and acidic residues" evidence="3">
    <location>
        <begin position="7"/>
        <end position="19"/>
    </location>
</feature>
<name>A0A177UKN4_9BASI</name>
<feature type="compositionally biased region" description="Acidic residues" evidence="3">
    <location>
        <begin position="998"/>
        <end position="1011"/>
    </location>
</feature>
<feature type="region of interest" description="Disordered" evidence="3">
    <location>
        <begin position="944"/>
        <end position="973"/>
    </location>
</feature>
<dbReference type="PRINTS" id="PR00503">
    <property type="entry name" value="BROMODOMAIN"/>
</dbReference>
<evidence type="ECO:0000313" key="5">
    <source>
        <dbReference type="EMBL" id="CAD6907449.1"/>
    </source>
</evidence>
<dbReference type="Gene3D" id="1.20.920.10">
    <property type="entry name" value="Bromodomain-like"/>
    <property type="match status" value="1"/>
</dbReference>
<dbReference type="PANTHER" id="PTHR22881">
    <property type="entry name" value="BROMODOMAIN CONTAINING PROTEIN"/>
    <property type="match status" value="1"/>
</dbReference>
<dbReference type="EMBL" id="LWDD02000191">
    <property type="protein sequence ID" value="KAE8262886.1"/>
    <property type="molecule type" value="Genomic_DNA"/>
</dbReference>
<reference evidence="6" key="1">
    <citation type="submission" date="2016-04" db="EMBL/GenBank/DDBJ databases">
        <authorList>
            <person name="Nguyen H.D."/>
            <person name="Kesanakurti P."/>
            <person name="Cullis J."/>
            <person name="Levesque C.A."/>
            <person name="Hambleton S."/>
        </authorList>
    </citation>
    <scope>NUCLEOTIDE SEQUENCE</scope>
    <source>
        <strain evidence="6">DAOMC 238032</strain>
    </source>
</reference>
<dbReference type="Proteomes" id="UP000836402">
    <property type="component" value="Unassembled WGS sequence"/>
</dbReference>
<sequence>MDSVLPDNDHNDHATHEVPRNSAQSVAHPAHSHSFNAVNQAADAGNEDDDDDDGDYEEGDLQDGDADASADLAFGNGRPYADGDVPMLSHTGMSIRRGRGKYLKPKPLDQVLTRVITALIRRDTYGFFTDPVNPDEVPGYTDVVKQPLDFGTIRERVEAQEYTNVSSFTDDVYLVFRNAKTFNAPHTIFHSEADRIQAWFTKKMTIEGPSAILPDPATLKAREKARGRASTISVSAGVQVKEEDDDEDEDNDYDSANEDLTRRGSASAAGGSQRGGRTASPETSRQPHKKRKLNTGGDDPATSTLAALLSSSGGFVGIPGPNTSFAKAIAAASVTQARWRYSSSAASLCAHRIARIPLLQNSESNLLSQTLGSAAISDATVTGAQDLSGKGPISVPQVSAGDESIPSVNPLHGLRKVQFHPDGSIKIPGFVTPAQRWPDTSEAFAMNLLPTSKTLYTQLGLQLLPPRIRALFAMLPLPAPPDAVTTANGKALPVPLTVGGTSALNAAANLASASFSAAQQTPWTSSGNPFPNHRNEATVLQSASIAAVLLPHPVPIGTTYSHEVSMQTNGGQSAFGPGQGADGGPWTVSSGGPDKDPETTVLAATAESIEASSEPDPETSWLDKQVRKASAVPPRWALPGVIPYSSGSGGYQTHANGTATPGSPSTPVRIQPVTPMGVGPSFSRGSPSPAPGLTQPSTPIGSAPSNLQTSAAHGWAQRASKGRERERERESDLRDWTITRPILERAMTFEDVGAVWAEVRTRMASTVRSMYHQTIEDTRSKVLSLSRELMEAQKIAGRRGDAQQILAQIQAQRSFIEETTRLLSQTGRAEDDVGTGRDLGRYDFVEGEQLLKMLEYALETEPAQKLWEASAAIDSKVTESTVGAEGGLGYNSKQEIQEDVTVIQQGVWGGPLGEAYASSVARFINGAKQSADDWADFSTGVEEIEDDDEDAEATAAVNGAGDPVGEEDQLHSARKRNYRDEDYIGGGLRVLLVPPADETVEEAATDDDDRGDEASRNNHGPTTTERHATTTDSVSANPLEGVDSALASAQKNNDSSSQPEGRRRRWPVIERDGRALEDTVRDDVLDPLTGGMLSVLHLAGEALSLVATAEEAAVVVV</sequence>
<dbReference type="InterPro" id="IPR001487">
    <property type="entry name" value="Bromodomain"/>
</dbReference>
<evidence type="ECO:0000313" key="6">
    <source>
        <dbReference type="EMBL" id="KAE8262886.1"/>
    </source>
</evidence>
<dbReference type="SMART" id="SM00297">
    <property type="entry name" value="BROMO"/>
    <property type="match status" value="1"/>
</dbReference>
<feature type="region of interest" description="Disordered" evidence="3">
    <location>
        <begin position="224"/>
        <end position="301"/>
    </location>
</feature>